<comment type="caution">
    <text evidence="1">The sequence shown here is derived from an EMBL/GenBank/DDBJ whole genome shotgun (WGS) entry which is preliminary data.</text>
</comment>
<name>A0ABT6R4S7_9BACL</name>
<proteinExistence type="predicted"/>
<protein>
    <submittedName>
        <fullName evidence="1">Uncharacterized protein</fullName>
    </submittedName>
</protein>
<organism evidence="1 2">
    <name type="scientific">Exiguobacterium antarcticum</name>
    <dbReference type="NCBI Taxonomy" id="132920"/>
    <lineage>
        <taxon>Bacteria</taxon>
        <taxon>Bacillati</taxon>
        <taxon>Bacillota</taxon>
        <taxon>Bacilli</taxon>
        <taxon>Bacillales</taxon>
        <taxon>Bacillales Family XII. Incertae Sedis</taxon>
        <taxon>Exiguobacterium</taxon>
    </lineage>
</organism>
<keyword evidence="2" id="KW-1185">Reference proteome</keyword>
<dbReference type="RefSeq" id="WP_282356944.1">
    <property type="nucleotide sequence ID" value="NZ_JASBQV010000025.1"/>
</dbReference>
<gene>
    <name evidence="1" type="ORF">QK289_13140</name>
</gene>
<dbReference type="Proteomes" id="UP001243286">
    <property type="component" value="Unassembled WGS sequence"/>
</dbReference>
<reference evidence="1 2" key="1">
    <citation type="submission" date="2023-04" db="EMBL/GenBank/DDBJ databases">
        <title>Antarctic isolates genomes.</title>
        <authorList>
            <person name="Dimov S.G."/>
        </authorList>
    </citation>
    <scope>NUCLEOTIDE SEQUENCE [LARGE SCALE GENOMIC DNA]</scope>
    <source>
        <strain evidence="1 2">AL19</strain>
    </source>
</reference>
<accession>A0ABT6R4S7</accession>
<dbReference type="EMBL" id="JASBQV010000025">
    <property type="protein sequence ID" value="MDI3235955.1"/>
    <property type="molecule type" value="Genomic_DNA"/>
</dbReference>
<sequence length="73" mass="8826">MDNHSENLLSFQKSFNRILKEDYGTTRDFKLANLMTEMEKVLQIPILRNEQWELKHQEEISLYRQVSDARNLK</sequence>
<evidence type="ECO:0000313" key="2">
    <source>
        <dbReference type="Proteomes" id="UP001243286"/>
    </source>
</evidence>
<evidence type="ECO:0000313" key="1">
    <source>
        <dbReference type="EMBL" id="MDI3235955.1"/>
    </source>
</evidence>